<protein>
    <submittedName>
        <fullName evidence="1">Uncharacterized protein</fullName>
    </submittedName>
</protein>
<dbReference type="EMBL" id="JAPVEA010000002">
    <property type="protein sequence ID" value="KAJ5461044.1"/>
    <property type="molecule type" value="Genomic_DNA"/>
</dbReference>
<reference evidence="1" key="1">
    <citation type="submission" date="2022-12" db="EMBL/GenBank/DDBJ databases">
        <authorList>
            <person name="Petersen C."/>
        </authorList>
    </citation>
    <scope>NUCLEOTIDE SEQUENCE</scope>
    <source>
        <strain evidence="1">IBT 16125</strain>
    </source>
</reference>
<gene>
    <name evidence="1" type="ORF">N7458_002596</name>
</gene>
<evidence type="ECO:0000313" key="1">
    <source>
        <dbReference type="EMBL" id="KAJ5461044.1"/>
    </source>
</evidence>
<comment type="caution">
    <text evidence="1">The sequence shown here is derived from an EMBL/GenBank/DDBJ whole genome shotgun (WGS) entry which is preliminary data.</text>
</comment>
<dbReference type="GeneID" id="81596222"/>
<evidence type="ECO:0000313" key="2">
    <source>
        <dbReference type="Proteomes" id="UP001213681"/>
    </source>
</evidence>
<dbReference type="Proteomes" id="UP001213681">
    <property type="component" value="Unassembled WGS sequence"/>
</dbReference>
<proteinExistence type="predicted"/>
<sequence length="228" mass="25615">MQANATPTTSSAIPYAPPYGWQPIFSPNTMMVSTSNCPPVMEHPPRLVNGKHPAGVICEVNQNVAIVEKRSPAGTVYIPIQRYLSFACAKFHHRKESNNEYTLGDIYLAIMSEPGYVGAKQCISPLFSRLQTQLMDGTFACSEQGQFTQLLIYLHQPIKIRRQGANIVSPEGLDELEDARFEHLIPNYIEDRGFRGYYWMYISLPAFGGYVLNTMGTPEHLLHLFRSG</sequence>
<dbReference type="RefSeq" id="XP_056770086.1">
    <property type="nucleotide sequence ID" value="XM_056905979.1"/>
</dbReference>
<accession>A0AAD6CDT8</accession>
<name>A0AAD6CDT8_9EURO</name>
<dbReference type="AlphaFoldDB" id="A0AAD6CDT8"/>
<keyword evidence="2" id="KW-1185">Reference proteome</keyword>
<reference evidence="1" key="2">
    <citation type="journal article" date="2023" name="IMA Fungus">
        <title>Comparative genomic study of the Penicillium genus elucidates a diverse pangenome and 15 lateral gene transfer events.</title>
        <authorList>
            <person name="Petersen C."/>
            <person name="Sorensen T."/>
            <person name="Nielsen M.R."/>
            <person name="Sondergaard T.E."/>
            <person name="Sorensen J.L."/>
            <person name="Fitzpatrick D.A."/>
            <person name="Frisvad J.C."/>
            <person name="Nielsen K.L."/>
        </authorList>
    </citation>
    <scope>NUCLEOTIDE SEQUENCE</scope>
    <source>
        <strain evidence="1">IBT 16125</strain>
    </source>
</reference>
<organism evidence="1 2">
    <name type="scientific">Penicillium daleae</name>
    <dbReference type="NCBI Taxonomy" id="63821"/>
    <lineage>
        <taxon>Eukaryota</taxon>
        <taxon>Fungi</taxon>
        <taxon>Dikarya</taxon>
        <taxon>Ascomycota</taxon>
        <taxon>Pezizomycotina</taxon>
        <taxon>Eurotiomycetes</taxon>
        <taxon>Eurotiomycetidae</taxon>
        <taxon>Eurotiales</taxon>
        <taxon>Aspergillaceae</taxon>
        <taxon>Penicillium</taxon>
    </lineage>
</organism>